<dbReference type="Gene3D" id="2.30.39.10">
    <property type="entry name" value="Alpha-1-antitrypsin, domain 1"/>
    <property type="match status" value="1"/>
</dbReference>
<evidence type="ECO:0000256" key="3">
    <source>
        <dbReference type="SAM" id="SignalP"/>
    </source>
</evidence>
<dbReference type="Gene3D" id="3.30.497.10">
    <property type="entry name" value="Antithrombin, subunit I, domain 2"/>
    <property type="match status" value="1"/>
</dbReference>
<feature type="compositionally biased region" description="Low complexity" evidence="2">
    <location>
        <begin position="27"/>
        <end position="38"/>
    </location>
</feature>
<organism evidence="5 6">
    <name type="scientific">Planomonospora alba</name>
    <dbReference type="NCBI Taxonomy" id="161354"/>
    <lineage>
        <taxon>Bacteria</taxon>
        <taxon>Bacillati</taxon>
        <taxon>Actinomycetota</taxon>
        <taxon>Actinomycetes</taxon>
        <taxon>Streptosporangiales</taxon>
        <taxon>Streptosporangiaceae</taxon>
        <taxon>Planomonospora</taxon>
    </lineage>
</organism>
<evidence type="ECO:0000259" key="4">
    <source>
        <dbReference type="SMART" id="SM00093"/>
    </source>
</evidence>
<keyword evidence="3" id="KW-0732">Signal</keyword>
<dbReference type="InterPro" id="IPR036186">
    <property type="entry name" value="Serpin_sf"/>
</dbReference>
<dbReference type="CDD" id="cd19590">
    <property type="entry name" value="serpin_thermopin-like"/>
    <property type="match status" value="1"/>
</dbReference>
<evidence type="ECO:0000313" key="6">
    <source>
        <dbReference type="Proteomes" id="UP001500320"/>
    </source>
</evidence>
<keyword evidence="6" id="KW-1185">Reference proteome</keyword>
<dbReference type="SMART" id="SM00093">
    <property type="entry name" value="SERPIN"/>
    <property type="match status" value="1"/>
</dbReference>
<reference evidence="6" key="1">
    <citation type="journal article" date="2019" name="Int. J. Syst. Evol. Microbiol.">
        <title>The Global Catalogue of Microorganisms (GCM) 10K type strain sequencing project: providing services to taxonomists for standard genome sequencing and annotation.</title>
        <authorList>
            <consortium name="The Broad Institute Genomics Platform"/>
            <consortium name="The Broad Institute Genome Sequencing Center for Infectious Disease"/>
            <person name="Wu L."/>
            <person name="Ma J."/>
        </authorList>
    </citation>
    <scope>NUCLEOTIDE SEQUENCE [LARGE SCALE GENOMIC DNA]</scope>
    <source>
        <strain evidence="6">JCM 9373</strain>
    </source>
</reference>
<dbReference type="InterPro" id="IPR042185">
    <property type="entry name" value="Serpin_sf_2"/>
</dbReference>
<comment type="similarity">
    <text evidence="1">Belongs to the serpin family.</text>
</comment>
<dbReference type="PANTHER" id="PTHR11461:SF211">
    <property type="entry name" value="GH10112P-RELATED"/>
    <property type="match status" value="1"/>
</dbReference>
<dbReference type="InterPro" id="IPR023796">
    <property type="entry name" value="Serpin_dom"/>
</dbReference>
<dbReference type="Pfam" id="PF00079">
    <property type="entry name" value="Serpin"/>
    <property type="match status" value="1"/>
</dbReference>
<dbReference type="Proteomes" id="UP001500320">
    <property type="component" value="Unassembled WGS sequence"/>
</dbReference>
<evidence type="ECO:0000256" key="2">
    <source>
        <dbReference type="SAM" id="MobiDB-lite"/>
    </source>
</evidence>
<feature type="chain" id="PRO_5046179952" evidence="3">
    <location>
        <begin position="23"/>
        <end position="423"/>
    </location>
</feature>
<evidence type="ECO:0000313" key="5">
    <source>
        <dbReference type="EMBL" id="GAA3145347.1"/>
    </source>
</evidence>
<gene>
    <name evidence="5" type="ORF">GCM10010466_40500</name>
</gene>
<dbReference type="SUPFAM" id="SSF56574">
    <property type="entry name" value="Serpins"/>
    <property type="match status" value="1"/>
</dbReference>
<evidence type="ECO:0000256" key="1">
    <source>
        <dbReference type="RuleBase" id="RU000411"/>
    </source>
</evidence>
<feature type="domain" description="Serpin" evidence="4">
    <location>
        <begin position="65"/>
        <end position="419"/>
    </location>
</feature>
<dbReference type="PROSITE" id="PS51257">
    <property type="entry name" value="PROKAR_LIPOPROTEIN"/>
    <property type="match status" value="1"/>
</dbReference>
<accession>A0ABP6NGI6</accession>
<sequence length="423" mass="43535">MRRRTLAIALPALAALAAACRACGPGRRPAPGPVTARGAARESYAGPEPGPPVANLQPGLAAFGHALLAAVAEPGANTVLSPLGIAYAYGMARAGADPATGAELDEVFGFPPEGPHAAFGTLARVVAGTGEVPPAPERDAPQDPEPPVVRLAGGLFAAGDLTVREGFLRVLTARYGTGAHRVDFAADAAEVINAWAGERTAGRITKVVDRLDPGTRLVLASALYLRAGWAVPFTDPPEPGAAFTRADGTAVRTDLMRLEAELPYASGPGWQAVELAYAGGGLAMWVLLPAPGGAPADRLAPGELTRVRDGMRPTRIRLALPRWDFSTALELGPALEGLGLRGRGYSGIADGLVLDRAVHGADVTVDEWGTEAAAVTGLAFRLSAPPPAEVEVRADRPFAFAVLHRPTMVPLFTGQVADPAATG</sequence>
<dbReference type="RefSeq" id="WP_344861783.1">
    <property type="nucleotide sequence ID" value="NZ_BAAAUT010000032.1"/>
</dbReference>
<feature type="region of interest" description="Disordered" evidence="2">
    <location>
        <begin position="27"/>
        <end position="52"/>
    </location>
</feature>
<dbReference type="PANTHER" id="PTHR11461">
    <property type="entry name" value="SERINE PROTEASE INHIBITOR, SERPIN"/>
    <property type="match status" value="1"/>
</dbReference>
<proteinExistence type="inferred from homology"/>
<comment type="caution">
    <text evidence="5">The sequence shown here is derived from an EMBL/GenBank/DDBJ whole genome shotgun (WGS) entry which is preliminary data.</text>
</comment>
<name>A0ABP6NGI6_9ACTN</name>
<dbReference type="EMBL" id="BAAAUT010000032">
    <property type="protein sequence ID" value="GAA3145347.1"/>
    <property type="molecule type" value="Genomic_DNA"/>
</dbReference>
<dbReference type="InterPro" id="IPR000215">
    <property type="entry name" value="Serpin_fam"/>
</dbReference>
<feature type="signal peptide" evidence="3">
    <location>
        <begin position="1"/>
        <end position="22"/>
    </location>
</feature>
<protein>
    <submittedName>
        <fullName evidence="5">Serpin family protein</fullName>
    </submittedName>
</protein>
<dbReference type="InterPro" id="IPR042178">
    <property type="entry name" value="Serpin_sf_1"/>
</dbReference>